<sequence length="56" mass="6247">MPYLMRLAGVADRLSDARMTGVVGWIFGCGNPLRNKHNPNNEAFKHELDLSSSFIV</sequence>
<name>Q2QVS1_ORYSJ</name>
<dbReference type="PROSITE" id="PS51257">
    <property type="entry name" value="PROKAR_LIPOPROTEIN"/>
    <property type="match status" value="1"/>
</dbReference>
<accession>Q2QVS1</accession>
<proteinExistence type="predicted"/>
<organism evidence="1">
    <name type="scientific">Oryza sativa subsp. japonica</name>
    <name type="common">Rice</name>
    <dbReference type="NCBI Taxonomy" id="39947"/>
    <lineage>
        <taxon>Eukaryota</taxon>
        <taxon>Viridiplantae</taxon>
        <taxon>Streptophyta</taxon>
        <taxon>Embryophyta</taxon>
        <taxon>Tracheophyta</taxon>
        <taxon>Spermatophyta</taxon>
        <taxon>Magnoliopsida</taxon>
        <taxon>Liliopsida</taxon>
        <taxon>Poales</taxon>
        <taxon>Poaceae</taxon>
        <taxon>BOP clade</taxon>
        <taxon>Oryzoideae</taxon>
        <taxon>Oryzeae</taxon>
        <taxon>Oryzinae</taxon>
        <taxon>Oryza</taxon>
        <taxon>Oryza sativa</taxon>
    </lineage>
</organism>
<reference evidence="1" key="3">
    <citation type="submission" date="2006-01" db="EMBL/GenBank/DDBJ databases">
        <authorList>
            <person name="Buell R."/>
        </authorList>
    </citation>
    <scope>NUCLEOTIDE SEQUENCE</scope>
</reference>
<dbReference type="AlphaFoldDB" id="Q2QVS1"/>
<dbReference type="EMBL" id="DP000011">
    <property type="protein sequence ID" value="ABA96238.1"/>
    <property type="molecule type" value="Genomic_DNA"/>
</dbReference>
<protein>
    <submittedName>
        <fullName evidence="1">Uncharacterized protein</fullName>
    </submittedName>
</protein>
<gene>
    <name evidence="1" type="ordered locus">LOC_Os12g11850</name>
</gene>
<reference evidence="1" key="1">
    <citation type="journal article" date="2005" name="BMC Biol.">
        <title>The sequence of rice chromosomes 11 and 12, rich in disease resistance genes and recent gene duplications.</title>
        <authorList>
            <consortium name="The rice chromosomes 11 and 12 sequencing consortia"/>
        </authorList>
    </citation>
    <scope>NUCLEOTIDE SEQUENCE [LARGE SCALE GENOMIC DNA]</scope>
</reference>
<evidence type="ECO:0000313" key="1">
    <source>
        <dbReference type="EMBL" id="ABA96238.1"/>
    </source>
</evidence>
<reference evidence="1" key="2">
    <citation type="submission" date="2005-04" db="EMBL/GenBank/DDBJ databases">
        <authorList>
            <person name="Buell C.R."/>
            <person name="Wing R.A."/>
            <person name="McCombie W.A."/>
            <person name="Ouyang S."/>
        </authorList>
    </citation>
    <scope>NUCLEOTIDE SEQUENCE</scope>
</reference>